<evidence type="ECO:0000256" key="9">
    <source>
        <dbReference type="PROSITE-ProRule" id="PRU00703"/>
    </source>
</evidence>
<accession>A0A1H1PCB8</accession>
<organism evidence="15 16">
    <name type="scientific">Corynebacterium timonense</name>
    <dbReference type="NCBI Taxonomy" id="441500"/>
    <lineage>
        <taxon>Bacteria</taxon>
        <taxon>Bacillati</taxon>
        <taxon>Actinomycetota</taxon>
        <taxon>Actinomycetes</taxon>
        <taxon>Mycobacteriales</taxon>
        <taxon>Corynebacteriaceae</taxon>
        <taxon>Corynebacterium</taxon>
    </lineage>
</organism>
<dbReference type="CDD" id="cd04590">
    <property type="entry name" value="CBS_pair_CorC_HlyC_assoc"/>
    <property type="match status" value="1"/>
</dbReference>
<keyword evidence="3" id="KW-1003">Cell membrane</keyword>
<keyword evidence="8 10" id="KW-0472">Membrane</keyword>
<feature type="transmembrane region" description="Helical" evidence="12">
    <location>
        <begin position="102"/>
        <end position="123"/>
    </location>
</feature>
<evidence type="ECO:0000256" key="7">
    <source>
        <dbReference type="ARBA" id="ARBA00023122"/>
    </source>
</evidence>
<evidence type="ECO:0000256" key="8">
    <source>
        <dbReference type="ARBA" id="ARBA00023136"/>
    </source>
</evidence>
<dbReference type="OrthoDB" id="110231at2"/>
<evidence type="ECO:0000313" key="15">
    <source>
        <dbReference type="EMBL" id="SDS08259.1"/>
    </source>
</evidence>
<keyword evidence="6 10" id="KW-1133">Transmembrane helix</keyword>
<dbReference type="InterPro" id="IPR005170">
    <property type="entry name" value="Transptr-assoc_dom"/>
</dbReference>
<feature type="region of interest" description="Disordered" evidence="11">
    <location>
        <begin position="450"/>
        <end position="473"/>
    </location>
</feature>
<feature type="transmembrane region" description="Helical" evidence="12">
    <location>
        <begin position="60"/>
        <end position="82"/>
    </location>
</feature>
<dbReference type="AlphaFoldDB" id="A0A1H1PCB8"/>
<evidence type="ECO:0000256" key="4">
    <source>
        <dbReference type="ARBA" id="ARBA00022692"/>
    </source>
</evidence>
<keyword evidence="4 10" id="KW-0812">Transmembrane</keyword>
<evidence type="ECO:0000256" key="10">
    <source>
        <dbReference type="PROSITE-ProRule" id="PRU01193"/>
    </source>
</evidence>
<dbReference type="eggNOG" id="COG1253">
    <property type="taxonomic scope" value="Bacteria"/>
</dbReference>
<dbReference type="InterPro" id="IPR016169">
    <property type="entry name" value="FAD-bd_PCMH_sub2"/>
</dbReference>
<comment type="subcellular location">
    <subcellularLocation>
        <location evidence="1">Cell membrane</location>
        <topology evidence="1">Multi-pass membrane protein</topology>
    </subcellularLocation>
</comment>
<dbReference type="InterPro" id="IPR044751">
    <property type="entry name" value="Ion_transp-like_CBS"/>
</dbReference>
<feature type="transmembrane region" description="Helical" evidence="12">
    <location>
        <begin position="6"/>
        <end position="26"/>
    </location>
</feature>
<dbReference type="PROSITE" id="PS51371">
    <property type="entry name" value="CBS"/>
    <property type="match status" value="2"/>
</dbReference>
<keyword evidence="5" id="KW-0677">Repeat</keyword>
<proteinExistence type="inferred from homology"/>
<dbReference type="Gene3D" id="3.10.580.10">
    <property type="entry name" value="CBS-domain"/>
    <property type="match status" value="1"/>
</dbReference>
<sequence>MDIVLSILALIGFVVLTASTGLFVAIEFSMTGLERSTIDAHVRAKGDKTAHAVARDHANLSFVLSGAQLGITVSTLAAGYLAEPVLGAFFTPLLELVGLNESASSAVALVIALIVATFLSMVFGELVPKNAAIAEPLTVARVVVPPVNVFNTIFTWFIRAMNTSANWFVRKLGFEPADELTSARSGTELGAMVRSSAEAGGLDARTARVLDRSLQFGETTAEEVMTPRSKIESLDAEDTVADLIEMARDTGFSRFPVRRGDLDDTLGVVHIKDAFSVDAPLRASTPLSELARPVILVPGTLDGDAVLNRVRSAGSQVVLVADEYGGTQGLVTIEDVVEEILGEVYDEYDDRESERDFQRFGASWEVSGLVRLDEVSERTAYTAPDGPYETLGGLVVHTLGRIPRVGDKVLLPEDNASLRESFNSVNAGRWLAQVSVMDERRVDKVILTPVSHPADNGQKEHTGNTTARNGGAA</sequence>
<dbReference type="PANTHER" id="PTHR43099:SF6">
    <property type="entry name" value="UPF0053 PROTEIN RV1842C"/>
    <property type="match status" value="1"/>
</dbReference>
<evidence type="ECO:0000256" key="2">
    <source>
        <dbReference type="ARBA" id="ARBA00006337"/>
    </source>
</evidence>
<dbReference type="InterPro" id="IPR036318">
    <property type="entry name" value="FAD-bd_PCMH-like_sf"/>
</dbReference>
<name>A0A1H1PCB8_9CORY</name>
<dbReference type="Pfam" id="PF01595">
    <property type="entry name" value="CNNM"/>
    <property type="match status" value="1"/>
</dbReference>
<dbReference type="GO" id="GO:0050660">
    <property type="term" value="F:flavin adenine dinucleotide binding"/>
    <property type="evidence" value="ECO:0007669"/>
    <property type="project" value="InterPro"/>
</dbReference>
<feature type="compositionally biased region" description="Polar residues" evidence="11">
    <location>
        <begin position="463"/>
        <end position="473"/>
    </location>
</feature>
<dbReference type="InterPro" id="IPR000644">
    <property type="entry name" value="CBS_dom"/>
</dbReference>
<evidence type="ECO:0000313" key="16">
    <source>
        <dbReference type="Proteomes" id="UP000182237"/>
    </source>
</evidence>
<evidence type="ECO:0000256" key="1">
    <source>
        <dbReference type="ARBA" id="ARBA00004651"/>
    </source>
</evidence>
<dbReference type="PROSITE" id="PS51846">
    <property type="entry name" value="CNNM"/>
    <property type="match status" value="1"/>
</dbReference>
<dbReference type="SMART" id="SM01091">
    <property type="entry name" value="CorC_HlyC"/>
    <property type="match status" value="1"/>
</dbReference>
<evidence type="ECO:0000256" key="11">
    <source>
        <dbReference type="SAM" id="MobiDB-lite"/>
    </source>
</evidence>
<dbReference type="STRING" id="1203190.GCA_000312345_01878"/>
<keyword evidence="16" id="KW-1185">Reference proteome</keyword>
<dbReference type="PANTHER" id="PTHR43099">
    <property type="entry name" value="UPF0053 PROTEIN YRKA"/>
    <property type="match status" value="1"/>
</dbReference>
<comment type="similarity">
    <text evidence="2">Belongs to the UPF0053 family.</text>
</comment>
<dbReference type="SUPFAM" id="SSF54631">
    <property type="entry name" value="CBS-domain pair"/>
    <property type="match status" value="1"/>
</dbReference>
<evidence type="ECO:0000256" key="6">
    <source>
        <dbReference type="ARBA" id="ARBA00022989"/>
    </source>
</evidence>
<dbReference type="Gene3D" id="3.30.465.10">
    <property type="match status" value="1"/>
</dbReference>
<feature type="domain" description="CBS" evidence="13">
    <location>
        <begin position="225"/>
        <end position="287"/>
    </location>
</feature>
<reference evidence="15 16" key="1">
    <citation type="submission" date="2016-10" db="EMBL/GenBank/DDBJ databases">
        <authorList>
            <person name="de Groot N.N."/>
        </authorList>
    </citation>
    <scope>NUCLEOTIDE SEQUENCE [LARGE SCALE GENOMIC DNA]</scope>
    <source>
        <strain evidence="15 16">DSM 45434</strain>
    </source>
</reference>
<evidence type="ECO:0000256" key="5">
    <source>
        <dbReference type="ARBA" id="ARBA00022737"/>
    </source>
</evidence>
<dbReference type="InterPro" id="IPR051676">
    <property type="entry name" value="UPF0053_domain"/>
</dbReference>
<dbReference type="RefSeq" id="WP_019194676.1">
    <property type="nucleotide sequence ID" value="NZ_LT629765.1"/>
</dbReference>
<keyword evidence="7 9" id="KW-0129">CBS domain</keyword>
<evidence type="ECO:0000256" key="12">
    <source>
        <dbReference type="SAM" id="Phobius"/>
    </source>
</evidence>
<dbReference type="InterPro" id="IPR046342">
    <property type="entry name" value="CBS_dom_sf"/>
</dbReference>
<dbReference type="Pfam" id="PF00571">
    <property type="entry name" value="CBS"/>
    <property type="match status" value="1"/>
</dbReference>
<dbReference type="InterPro" id="IPR002550">
    <property type="entry name" value="CNNM"/>
</dbReference>
<dbReference type="Pfam" id="PF03471">
    <property type="entry name" value="CorC_HlyC"/>
    <property type="match status" value="1"/>
</dbReference>
<gene>
    <name evidence="15" type="ORF">SAMN04488539_0968</name>
</gene>
<feature type="domain" description="CBS" evidence="13">
    <location>
        <begin position="290"/>
        <end position="347"/>
    </location>
</feature>
<evidence type="ECO:0000259" key="13">
    <source>
        <dbReference type="PROSITE" id="PS51371"/>
    </source>
</evidence>
<feature type="domain" description="CNNM transmembrane" evidence="14">
    <location>
        <begin position="2"/>
        <end position="206"/>
    </location>
</feature>
<dbReference type="EMBL" id="LT629765">
    <property type="protein sequence ID" value="SDS08259.1"/>
    <property type="molecule type" value="Genomic_DNA"/>
</dbReference>
<evidence type="ECO:0000256" key="3">
    <source>
        <dbReference type="ARBA" id="ARBA00022475"/>
    </source>
</evidence>
<dbReference type="SUPFAM" id="SSF56176">
    <property type="entry name" value="FAD-binding/transporter-associated domain-like"/>
    <property type="match status" value="1"/>
</dbReference>
<protein>
    <submittedName>
        <fullName evidence="15">Hemolysin, contains CBS domains</fullName>
    </submittedName>
</protein>
<dbReference type="Proteomes" id="UP000182237">
    <property type="component" value="Chromosome I"/>
</dbReference>
<dbReference type="GO" id="GO:0005886">
    <property type="term" value="C:plasma membrane"/>
    <property type="evidence" value="ECO:0007669"/>
    <property type="project" value="UniProtKB-SubCell"/>
</dbReference>
<evidence type="ECO:0000259" key="14">
    <source>
        <dbReference type="PROSITE" id="PS51846"/>
    </source>
</evidence>